<dbReference type="OrthoDB" id="9861676at2"/>
<name>A0A191ZYE2_9RALS</name>
<dbReference type="RefSeq" id="WP_064804194.1">
    <property type="nucleotide sequence ID" value="NZ_CP016022.1"/>
</dbReference>
<evidence type="ECO:0000313" key="1">
    <source>
        <dbReference type="EMBL" id="ANJ73071.1"/>
    </source>
</evidence>
<reference evidence="2" key="1">
    <citation type="submission" date="2016-06" db="EMBL/GenBank/DDBJ databases">
        <authorList>
            <person name="Xu Y."/>
            <person name="Nagy A."/>
            <person name="Yan X."/>
            <person name="Kim S.W."/>
            <person name="Haley B."/>
            <person name="Liu N.T."/>
            <person name="Nou X."/>
        </authorList>
    </citation>
    <scope>NUCLEOTIDE SEQUENCE [LARGE SCALE GENOMIC DNA]</scope>
    <source>
        <strain evidence="2">ATCC 49129</strain>
    </source>
</reference>
<protein>
    <submittedName>
        <fullName evidence="1">Uncharacterized protein</fullName>
    </submittedName>
</protein>
<evidence type="ECO:0000313" key="2">
    <source>
        <dbReference type="Proteomes" id="UP000078572"/>
    </source>
</evidence>
<accession>A0A191ZYE2</accession>
<dbReference type="GeneID" id="61526661"/>
<organism evidence="1 2">
    <name type="scientific">Ralstonia insidiosa</name>
    <dbReference type="NCBI Taxonomy" id="190721"/>
    <lineage>
        <taxon>Bacteria</taxon>
        <taxon>Pseudomonadati</taxon>
        <taxon>Pseudomonadota</taxon>
        <taxon>Betaproteobacteria</taxon>
        <taxon>Burkholderiales</taxon>
        <taxon>Burkholderiaceae</taxon>
        <taxon>Ralstonia</taxon>
    </lineage>
</organism>
<proteinExistence type="predicted"/>
<dbReference type="EMBL" id="CP016022">
    <property type="protein sequence ID" value="ANJ73071.1"/>
    <property type="molecule type" value="Genomic_DNA"/>
</dbReference>
<dbReference type="Proteomes" id="UP000078572">
    <property type="component" value="Chromosome 1"/>
</dbReference>
<keyword evidence="2" id="KW-1185">Reference proteome</keyword>
<dbReference type="AlphaFoldDB" id="A0A191ZYE2"/>
<gene>
    <name evidence="1" type="ORF">A9Y76_11585</name>
</gene>
<sequence length="172" mass="19660">MKNGHYKQITEIGLGQVINFFYFKGINYLEREFKKGRDLDNPVAIIIKGTSKMTVALEDMSKEEYVARLKVACHFIEADAIMIFSEASNWTGTMEEMKNVKEMMGQIHGHVKAVDVLHVLIETQGKRIIGVADIESKGNKRVMKSMKWHVVDLPEEQECLFSHFLPNQKEAA</sequence>